<name>A0A4P9C5B1_EUBML</name>
<feature type="transmembrane region" description="Helical" evidence="1">
    <location>
        <begin position="37"/>
        <end position="62"/>
    </location>
</feature>
<dbReference type="RefSeq" id="WP_074616781.1">
    <property type="nucleotide sequence ID" value="NZ_CABJDW020000005.1"/>
</dbReference>
<evidence type="ECO:0000256" key="1">
    <source>
        <dbReference type="SAM" id="Phobius"/>
    </source>
</evidence>
<evidence type="ECO:0000313" key="3">
    <source>
        <dbReference type="Proteomes" id="UP000218387"/>
    </source>
</evidence>
<reference evidence="2 3" key="1">
    <citation type="submission" date="2018-05" db="EMBL/GenBank/DDBJ databases">
        <title>Genome comparison of Eubacterium sp.</title>
        <authorList>
            <person name="Feng Y."/>
            <person name="Sanchez-Andrea I."/>
            <person name="Stams A.J.M."/>
            <person name="De Vos W.M."/>
        </authorList>
    </citation>
    <scope>NUCLEOTIDE SEQUENCE [LARGE SCALE GENOMIC DNA]</scope>
    <source>
        <strain evidence="2 3">YI</strain>
    </source>
</reference>
<dbReference type="Proteomes" id="UP000218387">
    <property type="component" value="Chromosome"/>
</dbReference>
<feature type="transmembrane region" description="Helical" evidence="1">
    <location>
        <begin position="12"/>
        <end position="31"/>
    </location>
</feature>
<dbReference type="AlphaFoldDB" id="A0A4P9C5B1"/>
<keyword evidence="1" id="KW-0472">Membrane</keyword>
<gene>
    <name evidence="2" type="ORF">CPZ25_004085</name>
</gene>
<keyword evidence="3" id="KW-1185">Reference proteome</keyword>
<sequence length="73" mass="8219">MKFFEKKGYCSFVMALYLAGMLCFTLSLFMSRLLPDFWLGFAEGIAIVGIVVGMIHIIFSFVKGRNPFTGKPN</sequence>
<dbReference type="EMBL" id="CP029487">
    <property type="protein sequence ID" value="QCT70533.1"/>
    <property type="molecule type" value="Genomic_DNA"/>
</dbReference>
<keyword evidence="1" id="KW-1133">Transmembrane helix</keyword>
<evidence type="ECO:0000313" key="2">
    <source>
        <dbReference type="EMBL" id="QCT70533.1"/>
    </source>
</evidence>
<accession>A0A4P9C5B1</accession>
<proteinExistence type="predicted"/>
<dbReference type="KEGG" id="emt:CPZ25_004085"/>
<organism evidence="2 3">
    <name type="scientific">Eubacterium maltosivorans</name>
    <dbReference type="NCBI Taxonomy" id="2041044"/>
    <lineage>
        <taxon>Bacteria</taxon>
        <taxon>Bacillati</taxon>
        <taxon>Bacillota</taxon>
        <taxon>Clostridia</taxon>
        <taxon>Eubacteriales</taxon>
        <taxon>Eubacteriaceae</taxon>
        <taxon>Eubacterium</taxon>
    </lineage>
</organism>
<keyword evidence="1" id="KW-0812">Transmembrane</keyword>
<protein>
    <submittedName>
        <fullName evidence="2">Uncharacterized protein</fullName>
    </submittedName>
</protein>